<protein>
    <submittedName>
        <fullName evidence="1">Uncharacterized protein</fullName>
    </submittedName>
</protein>
<reference evidence="1 2" key="1">
    <citation type="journal article" date="2013" name="Genome Announc.">
        <title>Whole Genome Sequencing and Comparative Analysis of Bartonella bacilliformis Strain INS, the Causative Agent of Carrion's Disease.</title>
        <authorList>
            <person name="Tarazona D."/>
            <person name="Padilla C."/>
            <person name="Caceres O."/>
            <person name="Montenegro J.D."/>
            <person name="Bailon H."/>
            <person name="Ventura G."/>
            <person name="Mendoza G."/>
            <person name="Anaya E."/>
            <person name="Guio H."/>
        </authorList>
    </citation>
    <scope>NUCLEOTIDE SEQUENCE [LARGE SCALE GENOMIC DNA]</scope>
    <source>
        <strain evidence="1 2">INS</strain>
    </source>
</reference>
<dbReference type="Proteomes" id="UP000009359">
    <property type="component" value="Unassembled WGS sequence"/>
</dbReference>
<dbReference type="EMBL" id="AMQK01000003">
    <property type="protein sequence ID" value="EKS46104.1"/>
    <property type="molecule type" value="Genomic_DNA"/>
</dbReference>
<evidence type="ECO:0000313" key="2">
    <source>
        <dbReference type="Proteomes" id="UP000009359"/>
    </source>
</evidence>
<comment type="caution">
    <text evidence="1">The sequence shown here is derived from an EMBL/GenBank/DDBJ whole genome shotgun (WGS) entry which is preliminary data.</text>
</comment>
<organism evidence="1 2">
    <name type="scientific">Bartonella bacilliformis INS</name>
    <dbReference type="NCBI Taxonomy" id="1206782"/>
    <lineage>
        <taxon>Bacteria</taxon>
        <taxon>Pseudomonadati</taxon>
        <taxon>Pseudomonadota</taxon>
        <taxon>Alphaproteobacteria</taxon>
        <taxon>Hyphomicrobiales</taxon>
        <taxon>Bartonellaceae</taxon>
        <taxon>Bartonella</taxon>
    </lineage>
</organism>
<name>A0ABP2SPW2_BARBA</name>
<keyword evidence="2" id="KW-1185">Reference proteome</keyword>
<gene>
    <name evidence="1" type="ORF">BbINS_01040</name>
</gene>
<accession>A0ABP2SPW2</accession>
<sequence>MDLNMNMSAVLNVMEPLVQEFVGVGPKQVASAVIEHLPNLLSWGMDAVLTIL</sequence>
<proteinExistence type="predicted"/>
<evidence type="ECO:0000313" key="1">
    <source>
        <dbReference type="EMBL" id="EKS46104.1"/>
    </source>
</evidence>